<organism evidence="19 20">
    <name type="scientific">Desulfococcus multivorans DSM 2059</name>
    <dbReference type="NCBI Taxonomy" id="1121405"/>
    <lineage>
        <taxon>Bacteria</taxon>
        <taxon>Pseudomonadati</taxon>
        <taxon>Thermodesulfobacteriota</taxon>
        <taxon>Desulfobacteria</taxon>
        <taxon>Desulfobacterales</taxon>
        <taxon>Desulfococcaceae</taxon>
        <taxon>Desulfococcus</taxon>
    </lineage>
</organism>
<dbReference type="PANTHER" id="PTHR24093">
    <property type="entry name" value="CATION TRANSPORTING ATPASE"/>
    <property type="match status" value="1"/>
</dbReference>
<evidence type="ECO:0000256" key="15">
    <source>
        <dbReference type="SAM" id="Phobius"/>
    </source>
</evidence>
<evidence type="ECO:0000256" key="2">
    <source>
        <dbReference type="ARBA" id="ARBA00012790"/>
    </source>
</evidence>
<dbReference type="InterPro" id="IPR059000">
    <property type="entry name" value="ATPase_P-type_domA"/>
</dbReference>
<keyword evidence="6" id="KW-0479">Metal-binding</keyword>
<dbReference type="EC" id="7.2.2.10" evidence="2"/>
<dbReference type="eggNOG" id="COG0474">
    <property type="taxonomic scope" value="Bacteria"/>
</dbReference>
<dbReference type="InterPro" id="IPR008250">
    <property type="entry name" value="ATPase_P-typ_transduc_dom_A_sf"/>
</dbReference>
<feature type="transmembrane region" description="Helical" evidence="15">
    <location>
        <begin position="868"/>
        <end position="885"/>
    </location>
</feature>
<dbReference type="GO" id="GO:0005886">
    <property type="term" value="C:plasma membrane"/>
    <property type="evidence" value="ECO:0007669"/>
    <property type="project" value="TreeGrafter"/>
</dbReference>
<evidence type="ECO:0000256" key="5">
    <source>
        <dbReference type="ARBA" id="ARBA00022692"/>
    </source>
</evidence>
<dbReference type="Gene3D" id="2.70.150.10">
    <property type="entry name" value="Calcium-transporting ATPase, cytoplasmic transduction domain A"/>
    <property type="match status" value="1"/>
</dbReference>
<sequence>MFSYKGLSEREVEASRLEHGSNRISPQEVETFWDKLKDNFKDPMIVILVVALAVVTVLAVFGFAEWYEGVAIAAAVALATFVATASEFKNEQTFQKLQEEASRILINVFREGALRIVGIDDIVVGDVVLLQPGDKIPADGRIIQGKVKVNQAALTGEPVPVTKKPGEAELSDLANPHSVYRGTIVEDGEAAMTVLKVGDRTQLGRLSEGLQTDNRQGPLRVKLSRLADDIARFGYIGATFIGAAFMFKSVYLDNGGDAAAMMAYVSNWQVLLLDIVTALILAVIIIVVAVPEGLPMMIAIVLAQNMRKLLKSNVLVRQLVGVETSGSLNLLFADKTGTITQGKLDAVGFMAVEGGGDDVRVVEYDRFDAVPDALARLLDLSLRENTSCVVNCEADKEEERIIGGNITERALLRFIHADVSACVEPAAENVFQVLFNSARKFSAAGIKTLDGEELTLIKGAPERILARAAHHYAPTGERVPISEAEKAVLNQAIDRKADAGFRLIAVAVREGISPEDASDDMKDLPEGMTLLGFALIRDELRPESRPAIETLQGAGIHVVMLTGDRSGTAKAIAREAGLLNGEHKKAIRSSEMADMSDDALRALLPDLNVVSRCLPQDKMRLVKVAQEAGLVVGMTGDGVNDSPALSKADIGFGLGSGTEVAKEASDIVVLDDNIQSITSAVHYGRTIYRSIQKFITFQLTVNVSAIAIAFIGPFMGFKLPLTMIQLLWVNLIMDTLAALAFSGEPPLARHMAEKPKRRDENLITPAMWSSILGNGFLITLISVVFLTVPAVRGLFNSEAAFMTAFFGVFVFLNNFNKFNVRVEDFNLFAHILENRGFLRIVGIIFLIQILVTYFGGEMFRTVPLLPVEWLYVVAFSIVIIPLDLLRKYVFRMFA</sequence>
<keyword evidence="11" id="KW-1278">Translocase</keyword>
<dbReference type="SFLD" id="SFLDF00027">
    <property type="entry name" value="p-type_atpase"/>
    <property type="match status" value="1"/>
</dbReference>
<dbReference type="PRINTS" id="PR00119">
    <property type="entry name" value="CATATPASE"/>
</dbReference>
<dbReference type="AlphaFoldDB" id="S7TRB9"/>
<dbReference type="InterPro" id="IPR023298">
    <property type="entry name" value="ATPase_P-typ_TM_dom_sf"/>
</dbReference>
<dbReference type="InterPro" id="IPR004014">
    <property type="entry name" value="ATPase_P-typ_cation-transptr_N"/>
</dbReference>
<dbReference type="SFLD" id="SFLDG00002">
    <property type="entry name" value="C1.7:_P-type_atpase_like"/>
    <property type="match status" value="1"/>
</dbReference>
<dbReference type="PATRIC" id="fig|1121405.3.peg.2378"/>
<dbReference type="RefSeq" id="WP_020877471.1">
    <property type="nucleotide sequence ID" value="NZ_ATHJ01000091.1"/>
</dbReference>
<dbReference type="NCBIfam" id="TIGR01517">
    <property type="entry name" value="ATPase-IIB_Ca"/>
    <property type="match status" value="1"/>
</dbReference>
<evidence type="ECO:0000259" key="18">
    <source>
        <dbReference type="Pfam" id="PF00690"/>
    </source>
</evidence>
<feature type="domain" description="Cation-transporting P-type ATPase N-terminal" evidence="18">
    <location>
        <begin position="4"/>
        <end position="54"/>
    </location>
</feature>
<dbReference type="InterPro" id="IPR023214">
    <property type="entry name" value="HAD_sf"/>
</dbReference>
<dbReference type="InterPro" id="IPR044492">
    <property type="entry name" value="P_typ_ATPase_HD_dom"/>
</dbReference>
<dbReference type="InterPro" id="IPR036412">
    <property type="entry name" value="HAD-like_sf"/>
</dbReference>
<evidence type="ECO:0000256" key="13">
    <source>
        <dbReference type="ARBA" id="ARBA00023065"/>
    </source>
</evidence>
<evidence type="ECO:0000259" key="17">
    <source>
        <dbReference type="Pfam" id="PF00689"/>
    </source>
</evidence>
<evidence type="ECO:0000313" key="19">
    <source>
        <dbReference type="EMBL" id="EPR39210.1"/>
    </source>
</evidence>
<feature type="transmembrane region" description="Helical" evidence="15">
    <location>
        <begin position="230"/>
        <end position="251"/>
    </location>
</feature>
<dbReference type="SUPFAM" id="SSF81665">
    <property type="entry name" value="Calcium ATPase, transmembrane domain M"/>
    <property type="match status" value="1"/>
</dbReference>
<keyword evidence="12 15" id="KW-1133">Transmembrane helix</keyword>
<comment type="caution">
    <text evidence="19">The sequence shown here is derived from an EMBL/GenBank/DDBJ whole genome shotgun (WGS) entry which is preliminary data.</text>
</comment>
<feature type="transmembrane region" description="Helical" evidence="15">
    <location>
        <begin position="836"/>
        <end position="856"/>
    </location>
</feature>
<dbReference type="SUPFAM" id="SSF56784">
    <property type="entry name" value="HAD-like"/>
    <property type="match status" value="1"/>
</dbReference>
<dbReference type="PANTHER" id="PTHR24093:SF477">
    <property type="entry name" value="CALCIUM-TRANSPORTING ATPASE"/>
    <property type="match status" value="1"/>
</dbReference>
<evidence type="ECO:0000256" key="1">
    <source>
        <dbReference type="ARBA" id="ARBA00004141"/>
    </source>
</evidence>
<feature type="domain" description="P-type ATPase A" evidence="16">
    <location>
        <begin position="107"/>
        <end position="209"/>
    </location>
</feature>
<keyword evidence="8" id="KW-0106">Calcium</keyword>
<evidence type="ECO:0000256" key="3">
    <source>
        <dbReference type="ARBA" id="ARBA00022448"/>
    </source>
</evidence>
<keyword evidence="5 15" id="KW-0812">Transmembrane</keyword>
<dbReference type="GO" id="GO:0016887">
    <property type="term" value="F:ATP hydrolysis activity"/>
    <property type="evidence" value="ECO:0007669"/>
    <property type="project" value="InterPro"/>
</dbReference>
<comment type="subcellular location">
    <subcellularLocation>
        <location evidence="1">Membrane</location>
        <topology evidence="1">Multi-pass membrane protein</topology>
    </subcellularLocation>
</comment>
<accession>S7TRB9</accession>
<dbReference type="Pfam" id="PF00690">
    <property type="entry name" value="Cation_ATPase_N"/>
    <property type="match status" value="1"/>
</dbReference>
<dbReference type="Gene3D" id="1.20.1110.10">
    <property type="entry name" value="Calcium-transporting ATPase, transmembrane domain"/>
    <property type="match status" value="1"/>
</dbReference>
<evidence type="ECO:0000256" key="9">
    <source>
        <dbReference type="ARBA" id="ARBA00022840"/>
    </source>
</evidence>
<dbReference type="InterPro" id="IPR001757">
    <property type="entry name" value="P_typ_ATPase"/>
</dbReference>
<feature type="transmembrane region" description="Helical" evidence="15">
    <location>
        <begin position="694"/>
        <end position="715"/>
    </location>
</feature>
<protein>
    <recommendedName>
        <fullName evidence="2">P-type Ca(2+) transporter</fullName>
        <ecNumber evidence="2">7.2.2.10</ecNumber>
    </recommendedName>
</protein>
<dbReference type="SFLD" id="SFLDS00003">
    <property type="entry name" value="Haloacid_Dehalogenase"/>
    <property type="match status" value="1"/>
</dbReference>
<gene>
    <name evidence="19" type="ORF">dsmv_2714</name>
</gene>
<evidence type="ECO:0000256" key="6">
    <source>
        <dbReference type="ARBA" id="ARBA00022723"/>
    </source>
</evidence>
<dbReference type="GO" id="GO:0005388">
    <property type="term" value="F:P-type calcium transporter activity"/>
    <property type="evidence" value="ECO:0007669"/>
    <property type="project" value="UniProtKB-EC"/>
</dbReference>
<dbReference type="Pfam" id="PF00122">
    <property type="entry name" value="E1-E2_ATPase"/>
    <property type="match status" value="1"/>
</dbReference>
<dbReference type="InterPro" id="IPR006408">
    <property type="entry name" value="P-type_ATPase_IIB"/>
</dbReference>
<dbReference type="EMBL" id="ATHJ01000091">
    <property type="protein sequence ID" value="EPR39210.1"/>
    <property type="molecule type" value="Genomic_DNA"/>
</dbReference>
<keyword evidence="14 15" id="KW-0472">Membrane</keyword>
<feature type="transmembrane region" description="Helical" evidence="15">
    <location>
        <begin position="794"/>
        <end position="815"/>
    </location>
</feature>
<keyword evidence="4" id="KW-0109">Calcium transport</keyword>
<dbReference type="STRING" id="897.B2D07_17560"/>
<evidence type="ECO:0000256" key="11">
    <source>
        <dbReference type="ARBA" id="ARBA00022967"/>
    </source>
</evidence>
<feature type="transmembrane region" description="Helical" evidence="15">
    <location>
        <begin position="762"/>
        <end position="788"/>
    </location>
</feature>
<feature type="transmembrane region" description="Helical" evidence="15">
    <location>
        <begin position="45"/>
        <end position="64"/>
    </location>
</feature>
<dbReference type="SUPFAM" id="SSF81653">
    <property type="entry name" value="Calcium ATPase, transduction domain A"/>
    <property type="match status" value="1"/>
</dbReference>
<dbReference type="Pfam" id="PF00689">
    <property type="entry name" value="Cation_ATPase_C"/>
    <property type="match status" value="1"/>
</dbReference>
<name>S7TRB9_DESML</name>
<dbReference type="OrthoDB" id="5496529at2"/>
<evidence type="ECO:0000256" key="14">
    <source>
        <dbReference type="ARBA" id="ARBA00023136"/>
    </source>
</evidence>
<feature type="transmembrane region" description="Helical" evidence="15">
    <location>
        <begin position="271"/>
        <end position="303"/>
    </location>
</feature>
<dbReference type="PROSITE" id="PS00154">
    <property type="entry name" value="ATPASE_E1_E2"/>
    <property type="match status" value="1"/>
</dbReference>
<dbReference type="Gene3D" id="3.40.50.1000">
    <property type="entry name" value="HAD superfamily/HAD-like"/>
    <property type="match status" value="1"/>
</dbReference>
<dbReference type="PRINTS" id="PR00120">
    <property type="entry name" value="HATPASE"/>
</dbReference>
<dbReference type="InterPro" id="IPR023299">
    <property type="entry name" value="ATPase_P-typ_cyto_dom_N"/>
</dbReference>
<evidence type="ECO:0000256" key="10">
    <source>
        <dbReference type="ARBA" id="ARBA00022842"/>
    </source>
</evidence>
<keyword evidence="13" id="KW-0406">Ion transport</keyword>
<evidence type="ECO:0000313" key="20">
    <source>
        <dbReference type="Proteomes" id="UP000014977"/>
    </source>
</evidence>
<keyword evidence="10" id="KW-0460">Magnesium</keyword>
<keyword evidence="7" id="KW-0547">Nucleotide-binding</keyword>
<keyword evidence="9" id="KW-0067">ATP-binding</keyword>
<dbReference type="Gene3D" id="3.40.1110.10">
    <property type="entry name" value="Calcium-transporting ATPase, cytoplasmic domain N"/>
    <property type="match status" value="1"/>
</dbReference>
<dbReference type="InterPro" id="IPR006068">
    <property type="entry name" value="ATPase_P-typ_cation-transptr_C"/>
</dbReference>
<dbReference type="SUPFAM" id="SSF81660">
    <property type="entry name" value="Metal cation-transporting ATPase, ATP-binding domain N"/>
    <property type="match status" value="1"/>
</dbReference>
<dbReference type="Proteomes" id="UP000014977">
    <property type="component" value="Unassembled WGS sequence"/>
</dbReference>
<keyword evidence="20" id="KW-1185">Reference proteome</keyword>
<evidence type="ECO:0000256" key="12">
    <source>
        <dbReference type="ARBA" id="ARBA00022989"/>
    </source>
</evidence>
<dbReference type="GO" id="GO:0046872">
    <property type="term" value="F:metal ion binding"/>
    <property type="evidence" value="ECO:0007669"/>
    <property type="project" value="UniProtKB-KW"/>
</dbReference>
<proteinExistence type="predicted"/>
<evidence type="ECO:0000259" key="16">
    <source>
        <dbReference type="Pfam" id="PF00122"/>
    </source>
</evidence>
<feature type="transmembrane region" description="Helical" evidence="15">
    <location>
        <begin position="70"/>
        <end position="88"/>
    </location>
</feature>
<evidence type="ECO:0000256" key="7">
    <source>
        <dbReference type="ARBA" id="ARBA00022741"/>
    </source>
</evidence>
<reference evidence="19 20" key="1">
    <citation type="journal article" date="2013" name="Genome Announc.">
        <title>Draft genome sequences for three mercury-methylating, sulfate-reducing bacteria.</title>
        <authorList>
            <person name="Brown S.D."/>
            <person name="Hurt R.A.Jr."/>
            <person name="Gilmour C.C."/>
            <person name="Elias D.A."/>
        </authorList>
    </citation>
    <scope>NUCLEOTIDE SEQUENCE [LARGE SCALE GENOMIC DNA]</scope>
    <source>
        <strain evidence="19 20">DSM 2059</strain>
    </source>
</reference>
<evidence type="ECO:0000256" key="8">
    <source>
        <dbReference type="ARBA" id="ARBA00022837"/>
    </source>
</evidence>
<dbReference type="GO" id="GO:0005524">
    <property type="term" value="F:ATP binding"/>
    <property type="evidence" value="ECO:0007669"/>
    <property type="project" value="UniProtKB-KW"/>
</dbReference>
<dbReference type="NCBIfam" id="TIGR01494">
    <property type="entry name" value="ATPase_P-type"/>
    <property type="match status" value="2"/>
</dbReference>
<evidence type="ECO:0000256" key="4">
    <source>
        <dbReference type="ARBA" id="ARBA00022568"/>
    </source>
</evidence>
<dbReference type="Pfam" id="PF13246">
    <property type="entry name" value="Cation_ATPase"/>
    <property type="match status" value="1"/>
</dbReference>
<feature type="domain" description="Cation-transporting P-type ATPase C-terminal" evidence="17">
    <location>
        <begin position="719"/>
        <end position="889"/>
    </location>
</feature>
<feature type="transmembrane region" description="Helical" evidence="15">
    <location>
        <begin position="721"/>
        <end position="741"/>
    </location>
</feature>
<keyword evidence="3" id="KW-0813">Transport</keyword>
<dbReference type="InterPro" id="IPR018303">
    <property type="entry name" value="ATPase_P-typ_P_site"/>
</dbReference>